<dbReference type="AlphaFoldDB" id="A0A6N1X6G3"/>
<dbReference type="SMART" id="SM00345">
    <property type="entry name" value="HTH_GNTR"/>
    <property type="match status" value="1"/>
</dbReference>
<evidence type="ECO:0000313" key="5">
    <source>
        <dbReference type="EMBL" id="QKV54954.1"/>
    </source>
</evidence>
<dbReference type="RefSeq" id="WP_175505746.1">
    <property type="nucleotide sequence ID" value="NZ_CP054840.1"/>
</dbReference>
<dbReference type="PRINTS" id="PR00035">
    <property type="entry name" value="HTHGNTR"/>
</dbReference>
<dbReference type="GO" id="GO:0003677">
    <property type="term" value="F:DNA binding"/>
    <property type="evidence" value="ECO:0007669"/>
    <property type="project" value="UniProtKB-KW"/>
</dbReference>
<keyword evidence="6" id="KW-1185">Reference proteome</keyword>
<dbReference type="CDD" id="cd07377">
    <property type="entry name" value="WHTH_GntR"/>
    <property type="match status" value="1"/>
</dbReference>
<dbReference type="Gene3D" id="1.10.10.10">
    <property type="entry name" value="Winged helix-like DNA-binding domain superfamily/Winged helix DNA-binding domain"/>
    <property type="match status" value="1"/>
</dbReference>
<dbReference type="PANTHER" id="PTHR43537:SF24">
    <property type="entry name" value="GLUCONATE OPERON TRANSCRIPTIONAL REPRESSOR"/>
    <property type="match status" value="1"/>
</dbReference>
<dbReference type="Gene3D" id="1.20.120.530">
    <property type="entry name" value="GntR ligand-binding domain-like"/>
    <property type="match status" value="1"/>
</dbReference>
<dbReference type="EMBL" id="CP054840">
    <property type="protein sequence ID" value="QKV54954.1"/>
    <property type="molecule type" value="Genomic_DNA"/>
</dbReference>
<evidence type="ECO:0000256" key="1">
    <source>
        <dbReference type="ARBA" id="ARBA00023015"/>
    </source>
</evidence>
<dbReference type="PROSITE" id="PS50949">
    <property type="entry name" value="HTH_GNTR"/>
    <property type="match status" value="1"/>
</dbReference>
<dbReference type="Pfam" id="PF07729">
    <property type="entry name" value="FCD"/>
    <property type="match status" value="1"/>
</dbReference>
<dbReference type="InterPro" id="IPR000524">
    <property type="entry name" value="Tscrpt_reg_HTH_GntR"/>
</dbReference>
<dbReference type="KEGG" id="aant:HUK68_05620"/>
<name>A0A6N1X6G3_9BURK</name>
<dbReference type="InterPro" id="IPR036388">
    <property type="entry name" value="WH-like_DNA-bd_sf"/>
</dbReference>
<keyword evidence="3" id="KW-0804">Transcription</keyword>
<dbReference type="InterPro" id="IPR011711">
    <property type="entry name" value="GntR_C"/>
</dbReference>
<feature type="domain" description="HTH gntR-type" evidence="4">
    <location>
        <begin position="1"/>
        <end position="57"/>
    </location>
</feature>
<gene>
    <name evidence="5" type="ORF">HUK68_05620</name>
</gene>
<dbReference type="InterPro" id="IPR036390">
    <property type="entry name" value="WH_DNA-bd_sf"/>
</dbReference>
<keyword evidence="1" id="KW-0805">Transcription regulation</keyword>
<accession>A0A6N1X6G3</accession>
<keyword evidence="2" id="KW-0238">DNA-binding</keyword>
<dbReference type="Proteomes" id="UP000509579">
    <property type="component" value="Chromosome"/>
</dbReference>
<dbReference type="PANTHER" id="PTHR43537">
    <property type="entry name" value="TRANSCRIPTIONAL REGULATOR, GNTR FAMILY"/>
    <property type="match status" value="1"/>
</dbReference>
<reference evidence="5 6" key="1">
    <citation type="submission" date="2020-06" db="EMBL/GenBank/DDBJ databases">
        <title>Acidovorax antarctica sp. nov., isolated from Corinth ice sheet soil, Antarctic Fields Peninsula.</title>
        <authorList>
            <person name="Xu Q."/>
            <person name="Peng F."/>
        </authorList>
    </citation>
    <scope>NUCLEOTIDE SEQUENCE [LARGE SCALE GENOMIC DNA]</scope>
    <source>
        <strain evidence="5 6">16-35-5</strain>
    </source>
</reference>
<dbReference type="Pfam" id="PF00392">
    <property type="entry name" value="GntR"/>
    <property type="match status" value="1"/>
</dbReference>
<organism evidence="5 6">
    <name type="scientific">Comamonas antarctica</name>
    <dbReference type="NCBI Taxonomy" id="2743470"/>
    <lineage>
        <taxon>Bacteria</taxon>
        <taxon>Pseudomonadati</taxon>
        <taxon>Pseudomonadota</taxon>
        <taxon>Betaproteobacteria</taxon>
        <taxon>Burkholderiales</taxon>
        <taxon>Comamonadaceae</taxon>
        <taxon>Comamonas</taxon>
    </lineage>
</organism>
<evidence type="ECO:0000313" key="6">
    <source>
        <dbReference type="Proteomes" id="UP000509579"/>
    </source>
</evidence>
<proteinExistence type="predicted"/>
<evidence type="ECO:0000256" key="2">
    <source>
        <dbReference type="ARBA" id="ARBA00023125"/>
    </source>
</evidence>
<dbReference type="SMART" id="SM00895">
    <property type="entry name" value="FCD"/>
    <property type="match status" value="1"/>
</dbReference>
<protein>
    <submittedName>
        <fullName evidence="5">GntR family transcriptional regulator</fullName>
    </submittedName>
</protein>
<dbReference type="SUPFAM" id="SSF46785">
    <property type="entry name" value="Winged helix' DNA-binding domain"/>
    <property type="match status" value="1"/>
</dbReference>
<dbReference type="SUPFAM" id="SSF48008">
    <property type="entry name" value="GntR ligand-binding domain-like"/>
    <property type="match status" value="1"/>
</dbReference>
<evidence type="ECO:0000259" key="4">
    <source>
        <dbReference type="PROSITE" id="PS50949"/>
    </source>
</evidence>
<dbReference type="InterPro" id="IPR008920">
    <property type="entry name" value="TF_FadR/GntR_C"/>
</dbReference>
<sequence>MHEAIFSGYFAPGERLVERKLCDLLGVSRSVIREVLRQLESEGLVETIAQGPMVARIDAGRAAQIYDLRALLEGEAARVCAEKASDETLAELAALNQHIQQAFERNEFTLVMARTTAFYERMFLGSGLDVAWEMVQSLNARINRLRAMTISSAGRKADTAREMAALVDALLRRDGAAAEQASRAHIQKAAQIAISRLSGN</sequence>
<evidence type="ECO:0000256" key="3">
    <source>
        <dbReference type="ARBA" id="ARBA00023163"/>
    </source>
</evidence>
<dbReference type="GO" id="GO:0003700">
    <property type="term" value="F:DNA-binding transcription factor activity"/>
    <property type="evidence" value="ECO:0007669"/>
    <property type="project" value="InterPro"/>
</dbReference>